<name>A0A8J9Y900_9NEOP</name>
<evidence type="ECO:0000313" key="2">
    <source>
        <dbReference type="EMBL" id="CAH0721859.1"/>
    </source>
</evidence>
<evidence type="ECO:0000256" key="1">
    <source>
        <dbReference type="SAM" id="MobiDB-lite"/>
    </source>
</evidence>
<dbReference type="EMBL" id="OV170223">
    <property type="protein sequence ID" value="CAH0721859.1"/>
    <property type="molecule type" value="Genomic_DNA"/>
</dbReference>
<evidence type="ECO:0000313" key="3">
    <source>
        <dbReference type="Proteomes" id="UP000838878"/>
    </source>
</evidence>
<sequence>MKILDILWGRGGGTDARGYADVYNVERAVRRLAVRGPQRGDRRRVRLEARGVLRERVPAQVQRRLEAAAARGAHHRLRLVDEPHVLAQVGRVAVAAPALRAPHAPAPAGRAAARAAPAARCQQHHDRTAPPPSRRPPPYRPTALLPQRTNPIPSP</sequence>
<feature type="compositionally biased region" description="Pro residues" evidence="1">
    <location>
        <begin position="129"/>
        <end position="140"/>
    </location>
</feature>
<feature type="region of interest" description="Disordered" evidence="1">
    <location>
        <begin position="102"/>
        <end position="155"/>
    </location>
</feature>
<accession>A0A8J9Y900</accession>
<organism evidence="2 3">
    <name type="scientific">Brenthis ino</name>
    <name type="common">lesser marbled fritillary</name>
    <dbReference type="NCBI Taxonomy" id="405034"/>
    <lineage>
        <taxon>Eukaryota</taxon>
        <taxon>Metazoa</taxon>
        <taxon>Ecdysozoa</taxon>
        <taxon>Arthropoda</taxon>
        <taxon>Hexapoda</taxon>
        <taxon>Insecta</taxon>
        <taxon>Pterygota</taxon>
        <taxon>Neoptera</taxon>
        <taxon>Endopterygota</taxon>
        <taxon>Lepidoptera</taxon>
        <taxon>Glossata</taxon>
        <taxon>Ditrysia</taxon>
        <taxon>Papilionoidea</taxon>
        <taxon>Nymphalidae</taxon>
        <taxon>Heliconiinae</taxon>
        <taxon>Argynnini</taxon>
        <taxon>Brenthis</taxon>
    </lineage>
</organism>
<feature type="non-terminal residue" evidence="2">
    <location>
        <position position="155"/>
    </location>
</feature>
<reference evidence="2" key="1">
    <citation type="submission" date="2021-12" db="EMBL/GenBank/DDBJ databases">
        <authorList>
            <person name="Martin H S."/>
        </authorList>
    </citation>
    <scope>NUCLEOTIDE SEQUENCE</scope>
</reference>
<gene>
    <name evidence="2" type="ORF">BINO364_LOCUS7901</name>
</gene>
<protein>
    <submittedName>
        <fullName evidence="2">Uncharacterized protein</fullName>
    </submittedName>
</protein>
<proteinExistence type="predicted"/>
<dbReference type="Proteomes" id="UP000838878">
    <property type="component" value="Chromosome 3"/>
</dbReference>
<keyword evidence="3" id="KW-1185">Reference proteome</keyword>
<dbReference type="AlphaFoldDB" id="A0A8J9Y900"/>
<feature type="compositionally biased region" description="Low complexity" evidence="1">
    <location>
        <begin position="102"/>
        <end position="120"/>
    </location>
</feature>